<keyword evidence="2" id="KW-1185">Reference proteome</keyword>
<dbReference type="RefSeq" id="XP_645197.1">
    <property type="nucleotide sequence ID" value="XM_640105.1"/>
</dbReference>
<evidence type="ECO:0000313" key="1">
    <source>
        <dbReference type="EMBL" id="EAL71287.1"/>
    </source>
</evidence>
<dbReference type="Proteomes" id="UP000002195">
    <property type="component" value="Unassembled WGS sequence"/>
</dbReference>
<dbReference type="EMBL" id="AAFI02000008">
    <property type="protein sequence ID" value="EAL71287.1"/>
    <property type="molecule type" value="Genomic_DNA"/>
</dbReference>
<dbReference type="PANTHER" id="PTHR31635:SF196">
    <property type="entry name" value="REVERSE TRANSCRIPTASE DOMAIN-CONTAINING PROTEIN-RELATED"/>
    <property type="match status" value="1"/>
</dbReference>
<dbReference type="PaxDb" id="44689-DDB0203710"/>
<dbReference type="eggNOG" id="ENOG502T059">
    <property type="taxonomic scope" value="Eukaryota"/>
</dbReference>
<dbReference type="HOGENOM" id="CLU_2431589_0_0_1"/>
<comment type="caution">
    <text evidence="1">The sequence shown here is derived from an EMBL/GenBank/DDBJ whole genome shotgun (WGS) entry which is preliminary data.</text>
</comment>
<reference evidence="1 2" key="1">
    <citation type="journal article" date="2005" name="Nature">
        <title>The genome of the social amoeba Dictyostelium discoideum.</title>
        <authorList>
            <consortium name="The Dictyostelium discoideum Sequencing Consortium"/>
            <person name="Eichinger L."/>
            <person name="Pachebat J.A."/>
            <person name="Glockner G."/>
            <person name="Rajandream M.A."/>
            <person name="Sucgang R."/>
            <person name="Berriman M."/>
            <person name="Song J."/>
            <person name="Olsen R."/>
            <person name="Szafranski K."/>
            <person name="Xu Q."/>
            <person name="Tunggal B."/>
            <person name="Kummerfeld S."/>
            <person name="Madera M."/>
            <person name="Konfortov B.A."/>
            <person name="Rivero F."/>
            <person name="Bankier A.T."/>
            <person name="Lehmann R."/>
            <person name="Hamlin N."/>
            <person name="Davies R."/>
            <person name="Gaudet P."/>
            <person name="Fey P."/>
            <person name="Pilcher K."/>
            <person name="Chen G."/>
            <person name="Saunders D."/>
            <person name="Sodergren E."/>
            <person name="Davis P."/>
            <person name="Kerhornou A."/>
            <person name="Nie X."/>
            <person name="Hall N."/>
            <person name="Anjard C."/>
            <person name="Hemphill L."/>
            <person name="Bason N."/>
            <person name="Farbrother P."/>
            <person name="Desany B."/>
            <person name="Just E."/>
            <person name="Morio T."/>
            <person name="Rost R."/>
            <person name="Churcher C."/>
            <person name="Cooper J."/>
            <person name="Haydock S."/>
            <person name="van Driessche N."/>
            <person name="Cronin A."/>
            <person name="Goodhead I."/>
            <person name="Muzny D."/>
            <person name="Mourier T."/>
            <person name="Pain A."/>
            <person name="Lu M."/>
            <person name="Harper D."/>
            <person name="Lindsay R."/>
            <person name="Hauser H."/>
            <person name="James K."/>
            <person name="Quiles M."/>
            <person name="Madan Babu M."/>
            <person name="Saito T."/>
            <person name="Buchrieser C."/>
            <person name="Wardroper A."/>
            <person name="Felder M."/>
            <person name="Thangavelu M."/>
            <person name="Johnson D."/>
            <person name="Knights A."/>
            <person name="Loulseged H."/>
            <person name="Mungall K."/>
            <person name="Oliver K."/>
            <person name="Price C."/>
            <person name="Quail M.A."/>
            <person name="Urushihara H."/>
            <person name="Hernandez J."/>
            <person name="Rabbinowitsch E."/>
            <person name="Steffen D."/>
            <person name="Sanders M."/>
            <person name="Ma J."/>
            <person name="Kohara Y."/>
            <person name="Sharp S."/>
            <person name="Simmonds M."/>
            <person name="Spiegler S."/>
            <person name="Tivey A."/>
            <person name="Sugano S."/>
            <person name="White B."/>
            <person name="Walker D."/>
            <person name="Woodward J."/>
            <person name="Winckler T."/>
            <person name="Tanaka Y."/>
            <person name="Shaulsky G."/>
            <person name="Schleicher M."/>
            <person name="Weinstock G."/>
            <person name="Rosenthal A."/>
            <person name="Cox E.C."/>
            <person name="Chisholm R.L."/>
            <person name="Gibbs R."/>
            <person name="Loomis W.F."/>
            <person name="Platzer M."/>
            <person name="Kay R.R."/>
            <person name="Williams J."/>
            <person name="Dear P.H."/>
            <person name="Noegel A.A."/>
            <person name="Barrell B."/>
            <person name="Kuspa A."/>
        </authorList>
    </citation>
    <scope>NUCLEOTIDE SEQUENCE [LARGE SCALE GENOMIC DNA]</scope>
    <source>
        <strain evidence="1 2">AX4</strain>
    </source>
</reference>
<sequence>MKTLIKSLVLWKTSGTTLKTKTTIINTYSLSPITYLSYLEEFTKDEEIQINKLISWFMNSPANSESPTLIPIPLKTTHQPSIPCKNTFDVL</sequence>
<dbReference type="InParanoid" id="Q559Y7"/>
<proteinExistence type="predicted"/>
<dbReference type="dictyBase" id="DDB_G0272270"/>
<evidence type="ECO:0000313" key="2">
    <source>
        <dbReference type="Proteomes" id="UP000002195"/>
    </source>
</evidence>
<dbReference type="KEGG" id="ddi:DDB_G0272270"/>
<dbReference type="GeneID" id="8618369"/>
<dbReference type="PANTHER" id="PTHR31635">
    <property type="entry name" value="REVERSE TRANSCRIPTASE DOMAIN-CONTAINING PROTEIN-RELATED"/>
    <property type="match status" value="1"/>
</dbReference>
<dbReference type="VEuPathDB" id="AmoebaDB:DDB_G0272270"/>
<gene>
    <name evidence="1" type="ORF">DDB_G0272270</name>
</gene>
<name>Q559Y7_DICDI</name>
<dbReference type="PhylomeDB" id="Q559Y7"/>
<dbReference type="AlphaFoldDB" id="Q559Y7"/>
<accession>Q559Y7</accession>
<protein>
    <submittedName>
        <fullName evidence="1">Uncharacterized protein</fullName>
    </submittedName>
</protein>
<organism evidence="1 2">
    <name type="scientific">Dictyostelium discoideum</name>
    <name type="common">Social amoeba</name>
    <dbReference type="NCBI Taxonomy" id="44689"/>
    <lineage>
        <taxon>Eukaryota</taxon>
        <taxon>Amoebozoa</taxon>
        <taxon>Evosea</taxon>
        <taxon>Eumycetozoa</taxon>
        <taxon>Dictyostelia</taxon>
        <taxon>Dictyosteliales</taxon>
        <taxon>Dictyosteliaceae</taxon>
        <taxon>Dictyostelium</taxon>
    </lineage>
</organism>